<dbReference type="AlphaFoldDB" id="A0A6I6ILU6"/>
<proteinExistence type="predicted"/>
<name>A0A6I6ILU6_9RHOB</name>
<reference evidence="3" key="1">
    <citation type="submission" date="2018-12" db="EMBL/GenBank/DDBJ databases">
        <title>Complete genome sequence of Roseovarius sp. MME-070.</title>
        <authorList>
            <person name="Nam Y.-D."/>
            <person name="Kang J."/>
            <person name="Chung W.-H."/>
            <person name="Park Y.S."/>
        </authorList>
    </citation>
    <scope>NUCLEOTIDE SEQUENCE [LARGE SCALE GENOMIC DNA]</scope>
    <source>
        <strain evidence="3">MME-070</strain>
    </source>
</reference>
<dbReference type="Proteomes" id="UP000428330">
    <property type="component" value="Chromosome"/>
</dbReference>
<feature type="transmembrane region" description="Helical" evidence="1">
    <location>
        <begin position="20"/>
        <end position="38"/>
    </location>
</feature>
<evidence type="ECO:0008006" key="4">
    <source>
        <dbReference type="Google" id="ProtNLM"/>
    </source>
</evidence>
<keyword evidence="3" id="KW-1185">Reference proteome</keyword>
<dbReference type="EMBL" id="CP034348">
    <property type="protein sequence ID" value="QGX97545.1"/>
    <property type="molecule type" value="Genomic_DNA"/>
</dbReference>
<keyword evidence="1" id="KW-0812">Transmembrane</keyword>
<dbReference type="KEGG" id="rom:EI983_04320"/>
<sequence>MTNFINKFLKEEDGAVTVDWVVLTAAIVGLGVAGISSVQSGVVGLAGKIGTAVDSDTWVGQGVGGTGSTTP</sequence>
<gene>
    <name evidence="2" type="ORF">EI983_04320</name>
</gene>
<evidence type="ECO:0000313" key="2">
    <source>
        <dbReference type="EMBL" id="QGX97545.1"/>
    </source>
</evidence>
<accession>A0A6I6ILU6</accession>
<keyword evidence="1" id="KW-1133">Transmembrane helix</keyword>
<dbReference type="OrthoDB" id="5525128at2"/>
<evidence type="ECO:0000256" key="1">
    <source>
        <dbReference type="SAM" id="Phobius"/>
    </source>
</evidence>
<organism evidence="2 3">
    <name type="scientific">Roseovarius faecimaris</name>
    <dbReference type="NCBI Taxonomy" id="2494550"/>
    <lineage>
        <taxon>Bacteria</taxon>
        <taxon>Pseudomonadati</taxon>
        <taxon>Pseudomonadota</taxon>
        <taxon>Alphaproteobacteria</taxon>
        <taxon>Rhodobacterales</taxon>
        <taxon>Roseobacteraceae</taxon>
        <taxon>Roseovarius</taxon>
    </lineage>
</organism>
<evidence type="ECO:0000313" key="3">
    <source>
        <dbReference type="Proteomes" id="UP000428330"/>
    </source>
</evidence>
<protein>
    <recommendedName>
        <fullName evidence="4">Pilus assembly protein</fullName>
    </recommendedName>
</protein>
<keyword evidence="1" id="KW-0472">Membrane</keyword>
<dbReference type="RefSeq" id="WP_157706179.1">
    <property type="nucleotide sequence ID" value="NZ_CP034348.1"/>
</dbReference>